<keyword evidence="3" id="KW-0804">Transcription</keyword>
<dbReference type="PANTHER" id="PTHR33204:SF29">
    <property type="entry name" value="TRANSCRIPTIONAL REGULATOR"/>
    <property type="match status" value="1"/>
</dbReference>
<dbReference type="AlphaFoldDB" id="E6X2B9"/>
<dbReference type="InterPro" id="IPR036388">
    <property type="entry name" value="WH-like_DNA-bd_sf"/>
</dbReference>
<dbReference type="Gene3D" id="1.10.10.10">
    <property type="entry name" value="Winged helix-like DNA-binding domain superfamily/Winged helix DNA-binding domain"/>
    <property type="match status" value="1"/>
</dbReference>
<reference evidence="5 6" key="1">
    <citation type="journal article" date="2011" name="Stand. Genomic Sci.">
        <title>Complete genome sequence of Nitratifractor salsuginis type strain (E9I37-1).</title>
        <authorList>
            <person name="Anderson I."/>
            <person name="Sikorski J."/>
            <person name="Zeytun A."/>
            <person name="Nolan M."/>
            <person name="Lapidus A."/>
            <person name="Lucas S."/>
            <person name="Hammon N."/>
            <person name="Deshpande S."/>
            <person name="Cheng J.F."/>
            <person name="Tapia R."/>
            <person name="Han C."/>
            <person name="Goodwin L."/>
            <person name="Pitluck S."/>
            <person name="Liolios K."/>
            <person name="Pagani I."/>
            <person name="Ivanova N."/>
            <person name="Huntemann M."/>
            <person name="Mavromatis K."/>
            <person name="Ovchinikova G."/>
            <person name="Pati A."/>
            <person name="Chen A."/>
            <person name="Palaniappan K."/>
            <person name="Land M."/>
            <person name="Hauser L."/>
            <person name="Brambilla E.M."/>
            <person name="Ngatchou-Djao O.D."/>
            <person name="Rohde M."/>
            <person name="Tindall B.J."/>
            <person name="Goker M."/>
            <person name="Detter J.C."/>
            <person name="Woyke T."/>
            <person name="Bristow J."/>
            <person name="Eisen J.A."/>
            <person name="Markowitz V."/>
            <person name="Hugenholtz P."/>
            <person name="Klenk H.P."/>
            <person name="Kyrpides N.C."/>
        </authorList>
    </citation>
    <scope>NUCLEOTIDE SEQUENCE [LARGE SCALE GENOMIC DNA]</scope>
    <source>
        <strain evidence="6">DSM 16511 / JCM 12458 / E9I37-1</strain>
    </source>
</reference>
<dbReference type="eggNOG" id="COG1733">
    <property type="taxonomic scope" value="Bacteria"/>
</dbReference>
<protein>
    <submittedName>
        <fullName evidence="5">Transcriptional regulator, HxlR family</fullName>
    </submittedName>
</protein>
<dbReference type="PROSITE" id="PS51118">
    <property type="entry name" value="HTH_HXLR"/>
    <property type="match status" value="1"/>
</dbReference>
<evidence type="ECO:0000256" key="1">
    <source>
        <dbReference type="ARBA" id="ARBA00023015"/>
    </source>
</evidence>
<name>E6X2B9_NITSE</name>
<dbReference type="SUPFAM" id="SSF46785">
    <property type="entry name" value="Winged helix' DNA-binding domain"/>
    <property type="match status" value="1"/>
</dbReference>
<dbReference type="InterPro" id="IPR002577">
    <property type="entry name" value="HTH_HxlR"/>
</dbReference>
<dbReference type="Pfam" id="PF01638">
    <property type="entry name" value="HxlR"/>
    <property type="match status" value="1"/>
</dbReference>
<keyword evidence="2" id="KW-0238">DNA-binding</keyword>
<dbReference type="RefSeq" id="WP_013553748.1">
    <property type="nucleotide sequence ID" value="NC_014935.1"/>
</dbReference>
<gene>
    <name evidence="5" type="ordered locus">Nitsa_0789</name>
</gene>
<keyword evidence="6" id="KW-1185">Reference proteome</keyword>
<evidence type="ECO:0000313" key="6">
    <source>
        <dbReference type="Proteomes" id="UP000008633"/>
    </source>
</evidence>
<organism evidence="5 6">
    <name type="scientific">Nitratifractor salsuginis (strain DSM 16511 / JCM 12458 / E9I37-1)</name>
    <dbReference type="NCBI Taxonomy" id="749222"/>
    <lineage>
        <taxon>Bacteria</taxon>
        <taxon>Pseudomonadati</taxon>
        <taxon>Campylobacterota</taxon>
        <taxon>Epsilonproteobacteria</taxon>
        <taxon>Campylobacterales</taxon>
        <taxon>Sulfurovaceae</taxon>
        <taxon>Nitratifractor</taxon>
    </lineage>
</organism>
<dbReference type="HOGENOM" id="CLU_111585_5_3_7"/>
<dbReference type="Proteomes" id="UP000008633">
    <property type="component" value="Chromosome"/>
</dbReference>
<dbReference type="OrthoDB" id="9800350at2"/>
<accession>E6X2B9</accession>
<sequence length="112" mass="13149">MEQQKEFICPFEYALEILSGKWKGLVLFYLGRRGTLRYSQLRRELKGITQKMLTQTLRRLEEEGLIHREVYPVVPPKVEYSLTPKGQSLLPILDALQKWGDEQLRDKAESDL</sequence>
<dbReference type="GO" id="GO:0003677">
    <property type="term" value="F:DNA binding"/>
    <property type="evidence" value="ECO:0007669"/>
    <property type="project" value="UniProtKB-KW"/>
</dbReference>
<feature type="domain" description="HTH hxlR-type" evidence="4">
    <location>
        <begin position="9"/>
        <end position="108"/>
    </location>
</feature>
<keyword evidence="1" id="KW-0805">Transcription regulation</keyword>
<reference evidence="6" key="2">
    <citation type="submission" date="2011-01" db="EMBL/GenBank/DDBJ databases">
        <title>The complete genome of Nitratifractor salsuginis DSM 16511.</title>
        <authorList>
            <consortium name="US DOE Joint Genome Institute (JGI-PGF)"/>
            <person name="Lucas S."/>
            <person name="Copeland A."/>
            <person name="Lapidus A."/>
            <person name="Bruce D."/>
            <person name="Goodwin L."/>
            <person name="Pitluck S."/>
            <person name="Kyrpides N."/>
            <person name="Mavromatis K."/>
            <person name="Ivanova N."/>
            <person name="Mikhailova N."/>
            <person name="Zeytun A."/>
            <person name="Detter J.C."/>
            <person name="Tapia R."/>
            <person name="Han C."/>
            <person name="Land M."/>
            <person name="Hauser L."/>
            <person name="Markowitz V."/>
            <person name="Cheng J.-F."/>
            <person name="Hugenholtz P."/>
            <person name="Woyke T."/>
            <person name="Wu D."/>
            <person name="Tindall B."/>
            <person name="Schuetze A."/>
            <person name="Brambilla E."/>
            <person name="Klenk H.-P."/>
            <person name="Eisen J.A."/>
        </authorList>
    </citation>
    <scope>NUCLEOTIDE SEQUENCE [LARGE SCALE GENOMIC DNA]</scope>
    <source>
        <strain evidence="6">DSM 16511 / JCM 12458 / E9I37-1</strain>
    </source>
</reference>
<dbReference type="PANTHER" id="PTHR33204">
    <property type="entry name" value="TRANSCRIPTIONAL REGULATOR, MARR FAMILY"/>
    <property type="match status" value="1"/>
</dbReference>
<proteinExistence type="predicted"/>
<evidence type="ECO:0000313" key="5">
    <source>
        <dbReference type="EMBL" id="ADV46054.1"/>
    </source>
</evidence>
<evidence type="ECO:0000256" key="2">
    <source>
        <dbReference type="ARBA" id="ARBA00023125"/>
    </source>
</evidence>
<dbReference type="InterPro" id="IPR036390">
    <property type="entry name" value="WH_DNA-bd_sf"/>
</dbReference>
<dbReference type="EMBL" id="CP002452">
    <property type="protein sequence ID" value="ADV46054.1"/>
    <property type="molecule type" value="Genomic_DNA"/>
</dbReference>
<dbReference type="KEGG" id="nsa:Nitsa_0789"/>
<dbReference type="STRING" id="749222.Nitsa_0789"/>
<evidence type="ECO:0000259" key="4">
    <source>
        <dbReference type="PROSITE" id="PS51118"/>
    </source>
</evidence>
<evidence type="ECO:0000256" key="3">
    <source>
        <dbReference type="ARBA" id="ARBA00023163"/>
    </source>
</evidence>